<dbReference type="RefSeq" id="WP_048555809.1">
    <property type="nucleotide sequence ID" value="NZ_HF570958.1"/>
</dbReference>
<keyword evidence="3" id="KW-1185">Reference proteome</keyword>
<comment type="caution">
    <text evidence="2">The sequence shown here is derived from an EMBL/GenBank/DDBJ whole genome shotgun (WGS) entry which is preliminary data.</text>
</comment>
<organism evidence="2 3">
    <name type="scientific">Nostocoides japonicum T1-X7</name>
    <dbReference type="NCBI Taxonomy" id="1194083"/>
    <lineage>
        <taxon>Bacteria</taxon>
        <taxon>Bacillati</taxon>
        <taxon>Actinomycetota</taxon>
        <taxon>Actinomycetes</taxon>
        <taxon>Micrococcales</taxon>
        <taxon>Intrasporangiaceae</taxon>
        <taxon>Nostocoides</taxon>
    </lineage>
</organism>
<proteinExistence type="predicted"/>
<evidence type="ECO:0000313" key="2">
    <source>
        <dbReference type="EMBL" id="CCH79357.1"/>
    </source>
</evidence>
<evidence type="ECO:0000313" key="3">
    <source>
        <dbReference type="Proteomes" id="UP000035721"/>
    </source>
</evidence>
<evidence type="ECO:0000256" key="1">
    <source>
        <dbReference type="SAM" id="MobiDB-lite"/>
    </source>
</evidence>
<sequence length="198" mass="20783">MGRSPTAGDPSSGVRPEPAARAAIDSCITEPDVTESPVTESAATDPGMTVLVGRPGAVRLTVLRSLAVMDPGGTSWVAGTSYARAAPCASLALMLRSHELPFLTPAQDLSVARTLRQAAWRDPARLGGLLWDLASTPGAAFVSRQVVIDDFDVLDRMSQLVLTDLLHRARARRVTTVVAVRTLLGCPVLDGSGSVLQT</sequence>
<gene>
    <name evidence="2" type="ORF">BN12_4170006</name>
</gene>
<protein>
    <submittedName>
        <fullName evidence="2">Uncharacterized protein</fullName>
    </submittedName>
</protein>
<reference evidence="2 3" key="1">
    <citation type="journal article" date="2013" name="ISME J.">
        <title>A metabolic model for members of the genus Tetrasphaera involved in enhanced biological phosphorus removal.</title>
        <authorList>
            <person name="Kristiansen R."/>
            <person name="Nguyen H.T.T."/>
            <person name="Saunders A.M."/>
            <person name="Nielsen J.L."/>
            <person name="Wimmer R."/>
            <person name="Le V.Q."/>
            <person name="McIlroy S.J."/>
            <person name="Petrovski S."/>
            <person name="Seviour R.J."/>
            <person name="Calteau A."/>
            <person name="Nielsen K.L."/>
            <person name="Nielsen P.H."/>
        </authorList>
    </citation>
    <scope>NUCLEOTIDE SEQUENCE [LARGE SCALE GENOMIC DNA]</scope>
    <source>
        <strain evidence="2 3">T1-X7</strain>
    </source>
</reference>
<name>A0A077M2R2_9MICO</name>
<accession>A0A077M2R2</accession>
<dbReference type="STRING" id="1194083.BN12_4170006"/>
<feature type="region of interest" description="Disordered" evidence="1">
    <location>
        <begin position="1"/>
        <end position="20"/>
    </location>
</feature>
<dbReference type="AlphaFoldDB" id="A0A077M2R2"/>
<dbReference type="EMBL" id="CAJB01000354">
    <property type="protein sequence ID" value="CCH79357.1"/>
    <property type="molecule type" value="Genomic_DNA"/>
</dbReference>
<dbReference type="Proteomes" id="UP000035721">
    <property type="component" value="Unassembled WGS sequence"/>
</dbReference>